<protein>
    <recommendedName>
        <fullName evidence="1">Integrase catalytic domain-containing protein</fullName>
    </recommendedName>
</protein>
<keyword evidence="3" id="KW-1185">Reference proteome</keyword>
<dbReference type="Pfam" id="PF13683">
    <property type="entry name" value="rve_3"/>
    <property type="match status" value="1"/>
</dbReference>
<dbReference type="Proteomes" id="UP000632339">
    <property type="component" value="Unassembled WGS sequence"/>
</dbReference>
<accession>A0ABQ2IAM2</accession>
<dbReference type="InterPro" id="IPR001584">
    <property type="entry name" value="Integrase_cat-core"/>
</dbReference>
<gene>
    <name evidence="2" type="ORF">GCM10010967_42950</name>
</gene>
<name>A0ABQ2IAM2_9BACT</name>
<dbReference type="InterPro" id="IPR012337">
    <property type="entry name" value="RNaseH-like_sf"/>
</dbReference>
<feature type="domain" description="Integrase catalytic" evidence="1">
    <location>
        <begin position="7"/>
        <end position="41"/>
    </location>
</feature>
<dbReference type="RefSeq" id="WP_374757941.1">
    <property type="nucleotide sequence ID" value="NZ_BMLI01000002.1"/>
</dbReference>
<evidence type="ECO:0000313" key="3">
    <source>
        <dbReference type="Proteomes" id="UP000632339"/>
    </source>
</evidence>
<reference evidence="3" key="1">
    <citation type="journal article" date="2019" name="Int. J. Syst. Evol. Microbiol.">
        <title>The Global Catalogue of Microorganisms (GCM) 10K type strain sequencing project: providing services to taxonomists for standard genome sequencing and annotation.</title>
        <authorList>
            <consortium name="The Broad Institute Genomics Platform"/>
            <consortium name="The Broad Institute Genome Sequencing Center for Infectious Disease"/>
            <person name="Wu L."/>
            <person name="Ma J."/>
        </authorList>
    </citation>
    <scope>NUCLEOTIDE SEQUENCE [LARGE SCALE GENOMIC DNA]</scope>
    <source>
        <strain evidence="3">CGMCC 1.6375</strain>
    </source>
</reference>
<evidence type="ECO:0000313" key="2">
    <source>
        <dbReference type="EMBL" id="GGN03589.1"/>
    </source>
</evidence>
<dbReference type="SUPFAM" id="SSF53098">
    <property type="entry name" value="Ribonuclease H-like"/>
    <property type="match status" value="1"/>
</dbReference>
<evidence type="ECO:0000259" key="1">
    <source>
        <dbReference type="Pfam" id="PF13683"/>
    </source>
</evidence>
<proteinExistence type="predicted"/>
<organism evidence="2 3">
    <name type="scientific">Dyadobacter beijingensis</name>
    <dbReference type="NCBI Taxonomy" id="365489"/>
    <lineage>
        <taxon>Bacteria</taxon>
        <taxon>Pseudomonadati</taxon>
        <taxon>Bacteroidota</taxon>
        <taxon>Cytophagia</taxon>
        <taxon>Cytophagales</taxon>
        <taxon>Spirosomataceae</taxon>
        <taxon>Dyadobacter</taxon>
    </lineage>
</organism>
<dbReference type="EMBL" id="BMLI01000002">
    <property type="protein sequence ID" value="GGN03589.1"/>
    <property type="molecule type" value="Genomic_DNA"/>
</dbReference>
<comment type="caution">
    <text evidence="2">The sequence shown here is derived from an EMBL/GenBank/DDBJ whole genome shotgun (WGS) entry which is preliminary data.</text>
</comment>
<sequence>MKNVVKLENFFHPDQLREAIGQFVDRYNNQRYHGSLNNLTPANVYVGRGALILKRREQIKTQTLKQRKIQYLNQIFIAL</sequence>